<keyword evidence="4" id="KW-0411">Iron-sulfur</keyword>
<dbReference type="OrthoDB" id="5623at2157"/>
<evidence type="ECO:0000256" key="3">
    <source>
        <dbReference type="ARBA" id="ARBA00023004"/>
    </source>
</evidence>
<dbReference type="GO" id="GO:0051537">
    <property type="term" value="F:2 iron, 2 sulfur cluster binding"/>
    <property type="evidence" value="ECO:0007669"/>
    <property type="project" value="UniProtKB-KW"/>
</dbReference>
<dbReference type="STRING" id="768679.TTX_0319"/>
<dbReference type="KEGG" id="ttn:TTX_0319"/>
<proteinExistence type="predicted"/>
<reference evidence="8 9" key="1">
    <citation type="journal article" date="2011" name="PLoS ONE">
        <title>The complete genome sequence of Thermoproteus tenax: a physiologically versatile member of the Crenarchaeota.</title>
        <authorList>
            <person name="Siebers B."/>
            <person name="Zaparty M."/>
            <person name="Raddatz G."/>
            <person name="Tjaden B."/>
            <person name="Albers S.V."/>
            <person name="Bell S.D."/>
            <person name="Blombach F."/>
            <person name="Kletzin A."/>
            <person name="Kyrpides N."/>
            <person name="Lanz C."/>
            <person name="Plagens A."/>
            <person name="Rampp M."/>
            <person name="Rosinus A."/>
            <person name="von Jan M."/>
            <person name="Makarova K.S."/>
            <person name="Klenk H.P."/>
            <person name="Schuster S.C."/>
            <person name="Hensel R."/>
        </authorList>
    </citation>
    <scope>NUCLEOTIDE SEQUENCE [LARGE SCALE GENOMIC DNA]</scope>
    <source>
        <strain evidence="9">ATCC 35583 / DSM 2078 / JCM 9277 / NBRC 100435 / Kra 1</strain>
    </source>
</reference>
<dbReference type="GeneID" id="11263331"/>
<feature type="domain" description="Rieske" evidence="7">
    <location>
        <begin position="100"/>
        <end position="208"/>
    </location>
</feature>
<protein>
    <submittedName>
        <fullName evidence="8">Rieske iron-sulfur protein</fullName>
    </submittedName>
</protein>
<evidence type="ECO:0000256" key="1">
    <source>
        <dbReference type="ARBA" id="ARBA00022714"/>
    </source>
</evidence>
<keyword evidence="3" id="KW-0408">Iron</keyword>
<dbReference type="Gene3D" id="2.102.10.10">
    <property type="entry name" value="Rieske [2Fe-2S] iron-sulphur domain"/>
    <property type="match status" value="1"/>
</dbReference>
<dbReference type="HOGENOM" id="CLU_074282_0_0_2"/>
<dbReference type="PROSITE" id="PS51296">
    <property type="entry name" value="RIESKE"/>
    <property type="match status" value="1"/>
</dbReference>
<evidence type="ECO:0000256" key="5">
    <source>
        <dbReference type="ARBA" id="ARBA00023157"/>
    </source>
</evidence>
<sequence length="261" mass="27724">MEGTNTSQGLPVDESRRRLLQGIILLAGLSVTVGLLRGLEFLMPPIESISEFPKLLLVDENGNPIKASDIPVNAQPKIAMFNYPLSNEPVFLLNLGDENNNPVAVPPVKVTVPQTGATYTFPGGVGPHKSIVAYSAICQHAGCTFPEMTFYPPGRKAITIKGPMDRVLHCNCHGSTYDPYKGGAVITGPAVAPLPAVILQWDPSTDQLYAVGMIGPVVFGHPGFTNPTQEVVNNPVGDLQGGTPIKGTQTVVNFYQNPALG</sequence>
<keyword evidence="1" id="KW-0001">2Fe-2S</keyword>
<dbReference type="AlphaFoldDB" id="G4RN52"/>
<dbReference type="InterPro" id="IPR014349">
    <property type="entry name" value="Rieske_Fe-S_prot"/>
</dbReference>
<keyword evidence="6" id="KW-0472">Membrane</keyword>
<accession>G4RN52</accession>
<dbReference type="GO" id="GO:0046872">
    <property type="term" value="F:metal ion binding"/>
    <property type="evidence" value="ECO:0007669"/>
    <property type="project" value="UniProtKB-KW"/>
</dbReference>
<dbReference type="PATRIC" id="fig|768679.9.peg.337"/>
<evidence type="ECO:0000256" key="6">
    <source>
        <dbReference type="SAM" id="Phobius"/>
    </source>
</evidence>
<evidence type="ECO:0000313" key="9">
    <source>
        <dbReference type="Proteomes" id="UP000002654"/>
    </source>
</evidence>
<keyword evidence="9" id="KW-1185">Reference proteome</keyword>
<dbReference type="Pfam" id="PF00355">
    <property type="entry name" value="Rieske"/>
    <property type="match status" value="1"/>
</dbReference>
<dbReference type="EMBL" id="FN869859">
    <property type="protein sequence ID" value="CCC80996.1"/>
    <property type="molecule type" value="Genomic_DNA"/>
</dbReference>
<evidence type="ECO:0000256" key="2">
    <source>
        <dbReference type="ARBA" id="ARBA00022723"/>
    </source>
</evidence>
<evidence type="ECO:0000313" key="8">
    <source>
        <dbReference type="EMBL" id="CCC80996.1"/>
    </source>
</evidence>
<dbReference type="PaxDb" id="768679-TTX_0319"/>
<dbReference type="Proteomes" id="UP000002654">
    <property type="component" value="Chromosome"/>
</dbReference>
<gene>
    <name evidence="8" type="primary">soxL</name>
    <name evidence="8" type="ordered locus">TTX_0319</name>
</gene>
<dbReference type="eggNOG" id="arCOG01720">
    <property type="taxonomic scope" value="Archaea"/>
</dbReference>
<keyword evidence="6" id="KW-0812">Transmembrane</keyword>
<keyword evidence="2" id="KW-0479">Metal-binding</keyword>
<keyword evidence="5" id="KW-1015">Disulfide bond</keyword>
<organism evidence="8 9">
    <name type="scientific">Thermoproteus tenax (strain ATCC 35583 / DSM 2078 / JCM 9277 / NBRC 100435 / Kra 1)</name>
    <dbReference type="NCBI Taxonomy" id="768679"/>
    <lineage>
        <taxon>Archaea</taxon>
        <taxon>Thermoproteota</taxon>
        <taxon>Thermoprotei</taxon>
        <taxon>Thermoproteales</taxon>
        <taxon>Thermoproteaceae</taxon>
        <taxon>Thermoproteus</taxon>
    </lineage>
</organism>
<dbReference type="InterPro" id="IPR017941">
    <property type="entry name" value="Rieske_2Fe-2S"/>
</dbReference>
<dbReference type="PANTHER" id="PTHR10134">
    <property type="entry name" value="CYTOCHROME B-C1 COMPLEX SUBUNIT RIESKE, MITOCHONDRIAL"/>
    <property type="match status" value="1"/>
</dbReference>
<evidence type="ECO:0000256" key="4">
    <source>
        <dbReference type="ARBA" id="ARBA00023014"/>
    </source>
</evidence>
<dbReference type="SUPFAM" id="SSF50022">
    <property type="entry name" value="ISP domain"/>
    <property type="match status" value="1"/>
</dbReference>
<keyword evidence="6" id="KW-1133">Transmembrane helix</keyword>
<dbReference type="InterPro" id="IPR036922">
    <property type="entry name" value="Rieske_2Fe-2S_sf"/>
</dbReference>
<evidence type="ECO:0000259" key="7">
    <source>
        <dbReference type="PROSITE" id="PS51296"/>
    </source>
</evidence>
<name>G4RN52_THETK</name>
<feature type="transmembrane region" description="Helical" evidence="6">
    <location>
        <begin position="20"/>
        <end position="39"/>
    </location>
</feature>
<dbReference type="RefSeq" id="WP_014126253.1">
    <property type="nucleotide sequence ID" value="NC_016070.1"/>
</dbReference>